<evidence type="ECO:0000313" key="2">
    <source>
        <dbReference type="EMBL" id="RXG17921.1"/>
    </source>
</evidence>
<dbReference type="PANTHER" id="PTHR45947:SF3">
    <property type="entry name" value="SULFOQUINOVOSYL TRANSFERASE SQD2"/>
    <property type="match status" value="1"/>
</dbReference>
<dbReference type="Pfam" id="PF00534">
    <property type="entry name" value="Glycos_transf_1"/>
    <property type="match status" value="1"/>
</dbReference>
<accession>A0A4Q0NYZ3</accession>
<dbReference type="SUPFAM" id="SSF53756">
    <property type="entry name" value="UDP-Glycosyltransferase/glycogen phosphorylase"/>
    <property type="match status" value="1"/>
</dbReference>
<dbReference type="EMBL" id="QOVI01000001">
    <property type="protein sequence ID" value="RXG17921.1"/>
    <property type="molecule type" value="Genomic_DNA"/>
</dbReference>
<dbReference type="Proteomes" id="UP000289821">
    <property type="component" value="Unassembled WGS sequence"/>
</dbReference>
<proteinExistence type="predicted"/>
<evidence type="ECO:0000313" key="3">
    <source>
        <dbReference type="Proteomes" id="UP000289821"/>
    </source>
</evidence>
<dbReference type="OrthoDB" id="9806653at2"/>
<dbReference type="PANTHER" id="PTHR45947">
    <property type="entry name" value="SULFOQUINOVOSYL TRANSFERASE SQD2"/>
    <property type="match status" value="1"/>
</dbReference>
<keyword evidence="3" id="KW-1185">Reference proteome</keyword>
<name>A0A4Q0NYZ3_9FLAO</name>
<dbReference type="Gene3D" id="3.40.50.2000">
    <property type="entry name" value="Glycogen Phosphorylase B"/>
    <property type="match status" value="2"/>
</dbReference>
<comment type="caution">
    <text evidence="2">The sequence shown here is derived from an EMBL/GenBank/DDBJ whole genome shotgun (WGS) entry which is preliminary data.</text>
</comment>
<dbReference type="InterPro" id="IPR050194">
    <property type="entry name" value="Glycosyltransferase_grp1"/>
</dbReference>
<organism evidence="2 3">
    <name type="scientific">Leeuwenhoekiella aestuarii</name>
    <dbReference type="NCBI Taxonomy" id="2249426"/>
    <lineage>
        <taxon>Bacteria</taxon>
        <taxon>Pseudomonadati</taxon>
        <taxon>Bacteroidota</taxon>
        <taxon>Flavobacteriia</taxon>
        <taxon>Flavobacteriales</taxon>
        <taxon>Flavobacteriaceae</taxon>
        <taxon>Leeuwenhoekiella</taxon>
    </lineage>
</organism>
<dbReference type="InterPro" id="IPR001296">
    <property type="entry name" value="Glyco_trans_1"/>
</dbReference>
<protein>
    <recommendedName>
        <fullName evidence="1">Glycosyl transferase family 1 domain-containing protein</fullName>
    </recommendedName>
</protein>
<gene>
    <name evidence="2" type="ORF">DSM04_101105</name>
</gene>
<sequence>MNKLKVVHIVEALGGGVYSYFINLTHVLCNDPNLEVTVIYSDQRKEVNLKQIVKDFHPDTRLICLPMQREISLIKDWNAFKNIRQALLKINPDVLHLHSSKAGILGRFAHIFSPSVKAKLFYTPHGFSFLQKDIDALKRFTFYLIEFLSQKLSGGTLIACGDTELTHAKKIGPALLVRNGIKNNPELRKNLKINTEIKTIGILGRITYARNPDLFNQIALANPDIKFIWIGDGELRKRLTAPNIEITGWFKKQTEGLHKLEKLDLYLQTSLWEGLPFALLEASARGIPILATNIIGNKDIVTSGKTGFLFENLEEFDEALKLLKPFEIREKMGKASAKRTKLLFNSCKNFKKLISIYQA</sequence>
<dbReference type="RefSeq" id="WP_128759518.1">
    <property type="nucleotide sequence ID" value="NZ_QOVI01000001.1"/>
</dbReference>
<reference evidence="2 3" key="1">
    <citation type="submission" date="2018-07" db="EMBL/GenBank/DDBJ databases">
        <title>Leeuwenhoekiella genomics.</title>
        <authorList>
            <person name="Tahon G."/>
            <person name="Willems A."/>
        </authorList>
    </citation>
    <scope>NUCLEOTIDE SEQUENCE [LARGE SCALE GENOMIC DNA]</scope>
    <source>
        <strain evidence="2 3">R-50232</strain>
    </source>
</reference>
<feature type="domain" description="Glycosyl transferase family 1" evidence="1">
    <location>
        <begin position="185"/>
        <end position="338"/>
    </location>
</feature>
<dbReference type="AlphaFoldDB" id="A0A4Q0NYZ3"/>
<dbReference type="GO" id="GO:0016757">
    <property type="term" value="F:glycosyltransferase activity"/>
    <property type="evidence" value="ECO:0007669"/>
    <property type="project" value="InterPro"/>
</dbReference>
<evidence type="ECO:0000259" key="1">
    <source>
        <dbReference type="Pfam" id="PF00534"/>
    </source>
</evidence>